<dbReference type="RefSeq" id="WP_251779016.1">
    <property type="nucleotide sequence ID" value="NZ_JAMKFE010000007.1"/>
</dbReference>
<evidence type="ECO:0000313" key="2">
    <source>
        <dbReference type="Proteomes" id="UP001165541"/>
    </source>
</evidence>
<organism evidence="1 2">
    <name type="scientific">Caldimonas mangrovi</name>
    <dbReference type="NCBI Taxonomy" id="2944811"/>
    <lineage>
        <taxon>Bacteria</taxon>
        <taxon>Pseudomonadati</taxon>
        <taxon>Pseudomonadota</taxon>
        <taxon>Betaproteobacteria</taxon>
        <taxon>Burkholderiales</taxon>
        <taxon>Sphaerotilaceae</taxon>
        <taxon>Caldimonas</taxon>
    </lineage>
</organism>
<gene>
    <name evidence="1" type="ORF">M8A51_13610</name>
</gene>
<dbReference type="EMBL" id="JAMKFE010000007">
    <property type="protein sequence ID" value="MCM5680564.1"/>
    <property type="molecule type" value="Genomic_DNA"/>
</dbReference>
<name>A0ABT0YQ77_9BURK</name>
<dbReference type="Proteomes" id="UP001165541">
    <property type="component" value="Unassembled WGS sequence"/>
</dbReference>
<comment type="caution">
    <text evidence="1">The sequence shown here is derived from an EMBL/GenBank/DDBJ whole genome shotgun (WGS) entry which is preliminary data.</text>
</comment>
<keyword evidence="2" id="KW-1185">Reference proteome</keyword>
<accession>A0ABT0YQ77</accession>
<protein>
    <submittedName>
        <fullName evidence="1">Uncharacterized protein</fullName>
    </submittedName>
</protein>
<evidence type="ECO:0000313" key="1">
    <source>
        <dbReference type="EMBL" id="MCM5680564.1"/>
    </source>
</evidence>
<proteinExistence type="predicted"/>
<sequence length="249" mass="27920">MWLYRHHTCNDIIDLDPASGRWRPVDKSEHPTDACLLADLPVRGSYVEVGDKRCYGYWTEDDAYVLQTSDGFMCELSRKRADGSIVEVNPGLRCNMALARYVDGRTRPGMSEVRIVSARGEVLHELIYNSAYYQRLHAFDFTAAAMVQDLSDWDFFVALQRGIEEFAECAASGRMPLTLGPNDALVIGTVALGDQRVSRHALRYASTGEPCPQEGRWHWVHDLRRGQPVAEGTPMPDVDGQAATWVSAR</sequence>
<reference evidence="1" key="1">
    <citation type="submission" date="2022-05" db="EMBL/GenBank/DDBJ databases">
        <title>Schlegelella sp. nov., isolated from mangrove soil.</title>
        <authorList>
            <person name="Liu Y."/>
            <person name="Ge X."/>
            <person name="Liu W."/>
        </authorList>
    </citation>
    <scope>NUCLEOTIDE SEQUENCE</scope>
    <source>
        <strain evidence="1">S2-27</strain>
    </source>
</reference>